<sequence length="65" mass="7432">MQNSRYVSTAEACDLLATYSTRLWTLVGTKLSPPYRASPRKVFWLRSEVEALVAEQEALKQRLNS</sequence>
<protein>
    <recommendedName>
        <fullName evidence="3">Helix-turn-helix domain-containing protein</fullName>
    </recommendedName>
</protein>
<proteinExistence type="predicted"/>
<dbReference type="AlphaFoldDB" id="A0A1I7NE66"/>
<accession>A0A1I7NE66</accession>
<dbReference type="Proteomes" id="UP000199423">
    <property type="component" value="Unassembled WGS sequence"/>
</dbReference>
<evidence type="ECO:0000313" key="2">
    <source>
        <dbReference type="Proteomes" id="UP000199423"/>
    </source>
</evidence>
<reference evidence="2" key="1">
    <citation type="submission" date="2016-10" db="EMBL/GenBank/DDBJ databases">
        <authorList>
            <person name="Varghese N."/>
            <person name="Submissions S."/>
        </authorList>
    </citation>
    <scope>NUCLEOTIDE SEQUENCE [LARGE SCALE GENOMIC DNA]</scope>
    <source>
        <strain evidence="2">DSM 1565</strain>
    </source>
</reference>
<evidence type="ECO:0008006" key="3">
    <source>
        <dbReference type="Google" id="ProtNLM"/>
    </source>
</evidence>
<organism evidence="1 2">
    <name type="scientific">Hyphomicrobium facile</name>
    <dbReference type="NCBI Taxonomy" id="51670"/>
    <lineage>
        <taxon>Bacteria</taxon>
        <taxon>Pseudomonadati</taxon>
        <taxon>Pseudomonadota</taxon>
        <taxon>Alphaproteobacteria</taxon>
        <taxon>Hyphomicrobiales</taxon>
        <taxon>Hyphomicrobiaceae</taxon>
        <taxon>Hyphomicrobium</taxon>
    </lineage>
</organism>
<dbReference type="EMBL" id="FPCH01000002">
    <property type="protein sequence ID" value="SFV32941.1"/>
    <property type="molecule type" value="Genomic_DNA"/>
</dbReference>
<dbReference type="STRING" id="51670.SAMN04488557_1780"/>
<name>A0A1I7NE66_9HYPH</name>
<keyword evidence="2" id="KW-1185">Reference proteome</keyword>
<evidence type="ECO:0000313" key="1">
    <source>
        <dbReference type="EMBL" id="SFV32941.1"/>
    </source>
</evidence>
<gene>
    <name evidence="1" type="ORF">SAMN04488557_1780</name>
</gene>